<evidence type="ECO:0000256" key="2">
    <source>
        <dbReference type="ARBA" id="ARBA00008226"/>
    </source>
</evidence>
<comment type="catalytic activity">
    <reaction evidence="13">
        <text>2 ATP + H(+) = P(1),P(4)-bis(5'-adenosyl) tetraphosphate + diphosphate</text>
        <dbReference type="Rhea" id="RHEA:34935"/>
        <dbReference type="ChEBI" id="CHEBI:15378"/>
        <dbReference type="ChEBI" id="CHEBI:30616"/>
        <dbReference type="ChEBI" id="CHEBI:33019"/>
        <dbReference type="ChEBI" id="CHEBI:58141"/>
    </reaction>
</comment>
<dbReference type="PROSITE" id="PS50862">
    <property type="entry name" value="AA_TRNA_LIGASE_II"/>
    <property type="match status" value="1"/>
</dbReference>
<dbReference type="GO" id="GO:0004820">
    <property type="term" value="F:glycine-tRNA ligase activity"/>
    <property type="evidence" value="ECO:0007669"/>
    <property type="project" value="UniProtKB-EC"/>
</dbReference>
<evidence type="ECO:0000313" key="15">
    <source>
        <dbReference type="EMBL" id="SPQ26804.1"/>
    </source>
</evidence>
<dbReference type="PANTHER" id="PTHR10745">
    <property type="entry name" value="GLYCYL-TRNA SYNTHETASE/DNA POLYMERASE SUBUNIT GAMMA-2"/>
    <property type="match status" value="1"/>
</dbReference>
<keyword evidence="7" id="KW-0808">Transferase</keyword>
<dbReference type="CDD" id="cd00774">
    <property type="entry name" value="GlyRS-like_core"/>
    <property type="match status" value="1"/>
</dbReference>
<evidence type="ECO:0000256" key="5">
    <source>
        <dbReference type="ARBA" id="ARBA00022490"/>
    </source>
</evidence>
<keyword evidence="9" id="KW-0067">ATP-binding</keyword>
<dbReference type="SUPFAM" id="SSF55681">
    <property type="entry name" value="Class II aaRS and biotin synthetases"/>
    <property type="match status" value="1"/>
</dbReference>
<keyword evidence="8" id="KW-0547">Nucleotide-binding</keyword>
<dbReference type="Gene3D" id="3.30.720.200">
    <property type="match status" value="1"/>
</dbReference>
<evidence type="ECO:0000256" key="7">
    <source>
        <dbReference type="ARBA" id="ARBA00022679"/>
    </source>
</evidence>
<evidence type="ECO:0000256" key="13">
    <source>
        <dbReference type="ARBA" id="ARBA00051967"/>
    </source>
</evidence>
<evidence type="ECO:0000256" key="9">
    <source>
        <dbReference type="ARBA" id="ARBA00022840"/>
    </source>
</evidence>
<name>A0A3S4F7I3_9PEZI</name>
<dbReference type="AlphaFoldDB" id="A0A3S4F7I3"/>
<dbReference type="NCBIfam" id="TIGR00389">
    <property type="entry name" value="glyS_dimeric"/>
    <property type="match status" value="1"/>
</dbReference>
<protein>
    <recommendedName>
        <fullName evidence="4">glycine--tRNA ligase</fullName>
        <ecNumber evidence="4">6.1.1.14</ecNumber>
    </recommendedName>
    <alternativeName>
        <fullName evidence="12">Diadenosine tetraphosphate synthetase</fullName>
    </alternativeName>
</protein>
<evidence type="ECO:0000256" key="11">
    <source>
        <dbReference type="ARBA" id="ARBA00023146"/>
    </source>
</evidence>
<dbReference type="FunFam" id="3.40.50.800:FF:000004">
    <property type="entry name" value="Glycine--tRNA ligase 2"/>
    <property type="match status" value="1"/>
</dbReference>
<gene>
    <name evidence="15" type="ORF">TT172_LOCUS9223</name>
</gene>
<feature type="domain" description="Aminoacyl-transfer RNA synthetases class-II family profile" evidence="14">
    <location>
        <begin position="167"/>
        <end position="516"/>
    </location>
</feature>
<evidence type="ECO:0000256" key="12">
    <source>
        <dbReference type="ARBA" id="ARBA00030057"/>
    </source>
</evidence>
<keyword evidence="6" id="KW-0436">Ligase</keyword>
<evidence type="ECO:0000313" key="16">
    <source>
        <dbReference type="Proteomes" id="UP000289323"/>
    </source>
</evidence>
<evidence type="ECO:0000259" key="14">
    <source>
        <dbReference type="PROSITE" id="PS50862"/>
    </source>
</evidence>
<dbReference type="EC" id="6.1.1.14" evidence="4"/>
<organism evidence="15 16">
    <name type="scientific">Thermothielavioides terrestris</name>
    <dbReference type="NCBI Taxonomy" id="2587410"/>
    <lineage>
        <taxon>Eukaryota</taxon>
        <taxon>Fungi</taxon>
        <taxon>Dikarya</taxon>
        <taxon>Ascomycota</taxon>
        <taxon>Pezizomycotina</taxon>
        <taxon>Sordariomycetes</taxon>
        <taxon>Sordariomycetidae</taxon>
        <taxon>Sordariales</taxon>
        <taxon>Chaetomiaceae</taxon>
        <taxon>Thermothielavioides</taxon>
    </lineage>
</organism>
<dbReference type="InterPro" id="IPR027031">
    <property type="entry name" value="Gly-tRNA_synthase/POLG2"/>
</dbReference>
<dbReference type="InterPro" id="IPR002315">
    <property type="entry name" value="tRNA-synt_gly"/>
</dbReference>
<accession>A0A3S4F7I3</accession>
<evidence type="ECO:0000256" key="1">
    <source>
        <dbReference type="ARBA" id="ARBA00004496"/>
    </source>
</evidence>
<dbReference type="EMBL" id="OUUZ01000018">
    <property type="protein sequence ID" value="SPQ26804.1"/>
    <property type="molecule type" value="Genomic_DNA"/>
</dbReference>
<dbReference type="GO" id="GO:0005739">
    <property type="term" value="C:mitochondrion"/>
    <property type="evidence" value="ECO:0007669"/>
    <property type="project" value="TreeGrafter"/>
</dbReference>
<comment type="subunit">
    <text evidence="3">Homodimer.</text>
</comment>
<dbReference type="Proteomes" id="UP000289323">
    <property type="component" value="Unassembled WGS sequence"/>
</dbReference>
<dbReference type="FunFam" id="3.30.720.200:FF:000001">
    <property type="entry name" value="Glycine--tRNA ligase 2"/>
    <property type="match status" value="1"/>
</dbReference>
<reference evidence="15 16" key="1">
    <citation type="submission" date="2018-04" db="EMBL/GenBank/DDBJ databases">
        <authorList>
            <person name="Huttner S."/>
            <person name="Dainat J."/>
        </authorList>
    </citation>
    <scope>NUCLEOTIDE SEQUENCE [LARGE SCALE GENOMIC DNA]</scope>
</reference>
<dbReference type="InterPro" id="IPR006195">
    <property type="entry name" value="aa-tRNA-synth_II"/>
</dbReference>
<keyword evidence="11" id="KW-0030">Aminoacyl-tRNA synthetase</keyword>
<comment type="similarity">
    <text evidence="2">Belongs to the class-II aminoacyl-tRNA synthetase family.</text>
</comment>
<dbReference type="PRINTS" id="PR01043">
    <property type="entry name" value="TRNASYNTHGLY"/>
</dbReference>
<dbReference type="InterPro" id="IPR036621">
    <property type="entry name" value="Anticodon-bd_dom_sf"/>
</dbReference>
<keyword evidence="10" id="KW-0648">Protein biosynthesis</keyword>
<dbReference type="FunFam" id="3.30.930.10:FF:000010">
    <property type="entry name" value="Glycyl-tRNA synthetase 1"/>
    <property type="match status" value="1"/>
</dbReference>
<dbReference type="GO" id="GO:0005524">
    <property type="term" value="F:ATP binding"/>
    <property type="evidence" value="ECO:0007669"/>
    <property type="project" value="UniProtKB-KW"/>
</dbReference>
<proteinExistence type="inferred from homology"/>
<evidence type="ECO:0000256" key="3">
    <source>
        <dbReference type="ARBA" id="ARBA00011738"/>
    </source>
</evidence>
<dbReference type="NCBIfam" id="NF003211">
    <property type="entry name" value="PRK04173.1"/>
    <property type="match status" value="1"/>
</dbReference>
<dbReference type="InterPro" id="IPR045864">
    <property type="entry name" value="aa-tRNA-synth_II/BPL/LPL"/>
</dbReference>
<dbReference type="SUPFAM" id="SSF52954">
    <property type="entry name" value="Class II aaRS ABD-related"/>
    <property type="match status" value="1"/>
</dbReference>
<evidence type="ECO:0000256" key="4">
    <source>
        <dbReference type="ARBA" id="ARBA00012829"/>
    </source>
</evidence>
<dbReference type="Gene3D" id="3.30.930.10">
    <property type="entry name" value="Bira Bifunctional Protein, Domain 2"/>
    <property type="match status" value="1"/>
</dbReference>
<evidence type="ECO:0000256" key="10">
    <source>
        <dbReference type="ARBA" id="ARBA00022917"/>
    </source>
</evidence>
<dbReference type="InterPro" id="IPR004154">
    <property type="entry name" value="Anticodon-bd"/>
</dbReference>
<dbReference type="GO" id="GO:0016740">
    <property type="term" value="F:transferase activity"/>
    <property type="evidence" value="ECO:0007669"/>
    <property type="project" value="UniProtKB-KW"/>
</dbReference>
<dbReference type="PANTHER" id="PTHR10745:SF0">
    <property type="entry name" value="GLYCINE--TRNA LIGASE"/>
    <property type="match status" value="1"/>
</dbReference>
<dbReference type="Gene3D" id="3.40.50.800">
    <property type="entry name" value="Anticodon-binding domain"/>
    <property type="match status" value="1"/>
</dbReference>
<dbReference type="InterPro" id="IPR033731">
    <property type="entry name" value="GlyRS-like_core"/>
</dbReference>
<dbReference type="Pfam" id="PF03129">
    <property type="entry name" value="HGTP_anticodon"/>
    <property type="match status" value="1"/>
</dbReference>
<keyword evidence="5" id="KW-0963">Cytoplasm</keyword>
<evidence type="ECO:0000256" key="6">
    <source>
        <dbReference type="ARBA" id="ARBA00022598"/>
    </source>
</evidence>
<comment type="subcellular location">
    <subcellularLocation>
        <location evidence="1">Cytoplasm</location>
    </subcellularLocation>
</comment>
<sequence length="670" mass="75178">MASMTTLKGDKFDRQLFESVLKRRFFFTEAFEIYRLSPNFKGDNRGLFDYGPPGCALQANIVDLWRKHFVLEENMLELDCTVVTPEPVLKTSGHVDKFADWMCKDPIKGKFLGDYLRADHLVENVLKARLARGTRGLVKDSPKLDQATIDEYNSILAKIDNYDGDALAELIKHHDIRNPENNNEVLPPVPFNLMFKSTIGPSAAAPVYLRPETAQGQFLDFKKLLEYNQGSMPFASASIGKCYRNEISPRTGLLRVREFLLAEIEHYVDPEKKQHPRFREVRDIVLPLLDRETQLSGKTVPQTISIGQAVESRIIDNETLGYFLGRIMLFLARLGVDRSKVRFRQHLANEMAHYACDCWDAELLTSYGWVECVGCADRSAYDLTVHSRYTGASLTVKEALPEPVKVEEWQATLDKKLTGLRFKKDAKVVQAAVERLDQPALEALAAELEQNGAVTIETPALADGTTRVELPKELLSIFKTARMQTTREYTPNVIEPSFGIGRILYSLLEHVYWHRPNDAARAVSTEKPVLFCRLQLINGGDQVLSLPLSVAPNKVLIVPLSSNPQLNPIARELSARLRRLGIANVIDASSASIGKRYARNDELGTPLGVTVDFDTLKDGSVTLRERDSMVQVRGSEDEVVMAIKGLVEGTETWEQVTARLEIFGGQGEDL</sequence>
<evidence type="ECO:0000256" key="8">
    <source>
        <dbReference type="ARBA" id="ARBA00022741"/>
    </source>
</evidence>
<dbReference type="GO" id="GO:0070150">
    <property type="term" value="P:mitochondrial glycyl-tRNA aminoacylation"/>
    <property type="evidence" value="ECO:0007669"/>
    <property type="project" value="TreeGrafter"/>
</dbReference>
<dbReference type="Gene3D" id="3.30.40.230">
    <property type="match status" value="1"/>
</dbReference>